<name>A0ABT5ZKI8_9ACTN</name>
<evidence type="ECO:0000256" key="4">
    <source>
        <dbReference type="ARBA" id="ARBA00022692"/>
    </source>
</evidence>
<keyword evidence="2 7" id="KW-0813">Transport</keyword>
<feature type="transmembrane region" description="Helical" evidence="7">
    <location>
        <begin position="250"/>
        <end position="274"/>
    </location>
</feature>
<comment type="similarity">
    <text evidence="7">Belongs to the binding-protein-dependent transport system permease family.</text>
</comment>
<dbReference type="Proteomes" id="UP001216579">
    <property type="component" value="Unassembled WGS sequence"/>
</dbReference>
<dbReference type="InterPro" id="IPR000515">
    <property type="entry name" value="MetI-like"/>
</dbReference>
<dbReference type="PANTHER" id="PTHR30151:SF38">
    <property type="entry name" value="ALIPHATIC SULFONATES TRANSPORT PERMEASE PROTEIN SSUC-RELATED"/>
    <property type="match status" value="1"/>
</dbReference>
<evidence type="ECO:0000256" key="3">
    <source>
        <dbReference type="ARBA" id="ARBA00022475"/>
    </source>
</evidence>
<feature type="transmembrane region" description="Helical" evidence="7">
    <location>
        <begin position="200"/>
        <end position="230"/>
    </location>
</feature>
<dbReference type="InterPro" id="IPR035906">
    <property type="entry name" value="MetI-like_sf"/>
</dbReference>
<gene>
    <name evidence="9" type="ORF">P3G67_14015</name>
</gene>
<accession>A0ABT5ZKI8</accession>
<feature type="transmembrane region" description="Helical" evidence="7">
    <location>
        <begin position="134"/>
        <end position="154"/>
    </location>
</feature>
<evidence type="ECO:0000313" key="10">
    <source>
        <dbReference type="Proteomes" id="UP001216579"/>
    </source>
</evidence>
<dbReference type="SUPFAM" id="SSF161098">
    <property type="entry name" value="MetI-like"/>
    <property type="match status" value="1"/>
</dbReference>
<feature type="transmembrane region" description="Helical" evidence="7">
    <location>
        <begin position="101"/>
        <end position="122"/>
    </location>
</feature>
<protein>
    <submittedName>
        <fullName evidence="9">ABC transporter permease</fullName>
    </submittedName>
</protein>
<reference evidence="9 10" key="1">
    <citation type="submission" date="2023-03" db="EMBL/GenBank/DDBJ databases">
        <title>Draft genome sequence of Streptomyces sp. RB6PN23 isolated from peat swamp forest in Thailand.</title>
        <authorList>
            <person name="Klaysubun C."/>
            <person name="Duangmal K."/>
        </authorList>
    </citation>
    <scope>NUCLEOTIDE SEQUENCE [LARGE SCALE GENOMIC DNA]</scope>
    <source>
        <strain evidence="9 10">RB6PN23</strain>
    </source>
</reference>
<evidence type="ECO:0000313" key="9">
    <source>
        <dbReference type="EMBL" id="MDF3290340.1"/>
    </source>
</evidence>
<keyword evidence="10" id="KW-1185">Reference proteome</keyword>
<dbReference type="EMBL" id="JARJBC010000007">
    <property type="protein sequence ID" value="MDF3290340.1"/>
    <property type="molecule type" value="Genomic_DNA"/>
</dbReference>
<dbReference type="PROSITE" id="PS50928">
    <property type="entry name" value="ABC_TM1"/>
    <property type="match status" value="1"/>
</dbReference>
<comment type="caution">
    <text evidence="9">The sequence shown here is derived from an EMBL/GenBank/DDBJ whole genome shotgun (WGS) entry which is preliminary data.</text>
</comment>
<dbReference type="RefSeq" id="WP_276093769.1">
    <property type="nucleotide sequence ID" value="NZ_JARJBC010000007.1"/>
</dbReference>
<keyword evidence="3" id="KW-1003">Cell membrane</keyword>
<comment type="subcellular location">
    <subcellularLocation>
        <location evidence="1 7">Cell membrane</location>
        <topology evidence="1 7">Multi-pass membrane protein</topology>
    </subcellularLocation>
</comment>
<evidence type="ECO:0000256" key="2">
    <source>
        <dbReference type="ARBA" id="ARBA00022448"/>
    </source>
</evidence>
<proteinExistence type="inferred from homology"/>
<evidence type="ECO:0000256" key="5">
    <source>
        <dbReference type="ARBA" id="ARBA00022989"/>
    </source>
</evidence>
<dbReference type="Pfam" id="PF00528">
    <property type="entry name" value="BPD_transp_1"/>
    <property type="match status" value="1"/>
</dbReference>
<evidence type="ECO:0000256" key="6">
    <source>
        <dbReference type="ARBA" id="ARBA00023136"/>
    </source>
</evidence>
<evidence type="ECO:0000256" key="7">
    <source>
        <dbReference type="RuleBase" id="RU363032"/>
    </source>
</evidence>
<evidence type="ECO:0000259" key="8">
    <source>
        <dbReference type="PROSITE" id="PS50928"/>
    </source>
</evidence>
<sequence>MTVDHAPPDISGISQQALSVSADAPDLEPIASAATRRRSLPRGVRRATGPALLLALWQLFSSTGLLPSNILAAPSAIARTASGLIADGTLPSAMTVSLQRVTIGLAFGAVAGIGLALLSGLSRLGEDLIDTTVHMLRAVPFIGMIPLFIIWLGIGETPKITLIALGVAFPLYLNVHAGIRSVDDQLIEAGASLGLTRWGLIRHVILPGALPGAMTGLRFSLASAWLALVFGETVNADDGIGFLMNQAREFFRTDIIVVCLLIYAFLGIAADLVVRALERLLLQWRPTFTGR</sequence>
<dbReference type="PANTHER" id="PTHR30151">
    <property type="entry name" value="ALKANE SULFONATE ABC TRANSPORTER-RELATED, MEMBRANE SUBUNIT"/>
    <property type="match status" value="1"/>
</dbReference>
<organism evidence="9 10">
    <name type="scientific">Streptomyces silvisoli</name>
    <dbReference type="NCBI Taxonomy" id="3034235"/>
    <lineage>
        <taxon>Bacteria</taxon>
        <taxon>Bacillati</taxon>
        <taxon>Actinomycetota</taxon>
        <taxon>Actinomycetes</taxon>
        <taxon>Kitasatosporales</taxon>
        <taxon>Streptomycetaceae</taxon>
        <taxon>Streptomyces</taxon>
    </lineage>
</organism>
<keyword evidence="5 7" id="KW-1133">Transmembrane helix</keyword>
<dbReference type="CDD" id="cd06261">
    <property type="entry name" value="TM_PBP2"/>
    <property type="match status" value="1"/>
</dbReference>
<evidence type="ECO:0000256" key="1">
    <source>
        <dbReference type="ARBA" id="ARBA00004651"/>
    </source>
</evidence>
<dbReference type="Gene3D" id="1.10.3720.10">
    <property type="entry name" value="MetI-like"/>
    <property type="match status" value="1"/>
</dbReference>
<keyword evidence="4 7" id="KW-0812">Transmembrane</keyword>
<feature type="domain" description="ABC transmembrane type-1" evidence="8">
    <location>
        <begin position="90"/>
        <end position="274"/>
    </location>
</feature>
<feature type="transmembrane region" description="Helical" evidence="7">
    <location>
        <begin position="160"/>
        <end position="179"/>
    </location>
</feature>
<keyword evidence="6 7" id="KW-0472">Membrane</keyword>